<protein>
    <submittedName>
        <fullName evidence="1">Uncharacterized protein</fullName>
    </submittedName>
</protein>
<proteinExistence type="predicted"/>
<evidence type="ECO:0000313" key="1">
    <source>
        <dbReference type="EMBL" id="GAI37323.1"/>
    </source>
</evidence>
<dbReference type="EMBL" id="BARV01028768">
    <property type="protein sequence ID" value="GAI37323.1"/>
    <property type="molecule type" value="Genomic_DNA"/>
</dbReference>
<gene>
    <name evidence="1" type="ORF">S06H3_45987</name>
</gene>
<comment type="caution">
    <text evidence="1">The sequence shown here is derived from an EMBL/GenBank/DDBJ whole genome shotgun (WGS) entry which is preliminary data.</text>
</comment>
<sequence length="124" mass="14202">MVKGNHKPPSRVKYEKGHPTLSCRLNKDTHDLLKQRLEDLGGLSFADFVKDSLGLLQLKMPDIEEIKETASGEGYDQAMEEYQIWYYCAVCQKRIDVEPNSDSHKAIIGYMKEHGWGHASCHEH</sequence>
<name>X1N174_9ZZZZ</name>
<dbReference type="AlphaFoldDB" id="X1N174"/>
<accession>X1N174</accession>
<organism evidence="1">
    <name type="scientific">marine sediment metagenome</name>
    <dbReference type="NCBI Taxonomy" id="412755"/>
    <lineage>
        <taxon>unclassified sequences</taxon>
        <taxon>metagenomes</taxon>
        <taxon>ecological metagenomes</taxon>
    </lineage>
</organism>
<reference evidence="1" key="1">
    <citation type="journal article" date="2014" name="Front. Microbiol.">
        <title>High frequency of phylogenetically diverse reductive dehalogenase-homologous genes in deep subseafloor sedimentary metagenomes.</title>
        <authorList>
            <person name="Kawai M."/>
            <person name="Futagami T."/>
            <person name="Toyoda A."/>
            <person name="Takaki Y."/>
            <person name="Nishi S."/>
            <person name="Hori S."/>
            <person name="Arai W."/>
            <person name="Tsubouchi T."/>
            <person name="Morono Y."/>
            <person name="Uchiyama I."/>
            <person name="Ito T."/>
            <person name="Fujiyama A."/>
            <person name="Inagaki F."/>
            <person name="Takami H."/>
        </authorList>
    </citation>
    <scope>NUCLEOTIDE SEQUENCE</scope>
    <source>
        <strain evidence="1">Expedition CK06-06</strain>
    </source>
</reference>